<dbReference type="STRING" id="195064.SAMN05421721_10745"/>
<evidence type="ECO:0000313" key="3">
    <source>
        <dbReference type="EMBL" id="SFM49277.1"/>
    </source>
</evidence>
<organism evidence="3 4">
    <name type="scientific">Ectothiorhodospira mobilis</name>
    <dbReference type="NCBI Taxonomy" id="195064"/>
    <lineage>
        <taxon>Bacteria</taxon>
        <taxon>Pseudomonadati</taxon>
        <taxon>Pseudomonadota</taxon>
        <taxon>Gammaproteobacteria</taxon>
        <taxon>Chromatiales</taxon>
        <taxon>Ectothiorhodospiraceae</taxon>
        <taxon>Ectothiorhodospira</taxon>
    </lineage>
</organism>
<evidence type="ECO:0000256" key="1">
    <source>
        <dbReference type="ARBA" id="ARBA00006738"/>
    </source>
</evidence>
<dbReference type="InterPro" id="IPR011335">
    <property type="entry name" value="Restrct_endonuc-II-like"/>
</dbReference>
<reference evidence="3 4" key="1">
    <citation type="submission" date="2016-10" db="EMBL/GenBank/DDBJ databases">
        <authorList>
            <person name="de Groot N.N."/>
        </authorList>
    </citation>
    <scope>NUCLEOTIDE SEQUENCE [LARGE SCALE GENOMIC DNA]</scope>
    <source>
        <strain evidence="3 4">DSM 4180</strain>
    </source>
</reference>
<dbReference type="SUPFAM" id="SSF52980">
    <property type="entry name" value="Restriction endonuclease-like"/>
    <property type="match status" value="1"/>
</dbReference>
<dbReference type="Gene3D" id="3.40.1350.10">
    <property type="match status" value="1"/>
</dbReference>
<evidence type="ECO:0000256" key="2">
    <source>
        <dbReference type="HAMAP-Rule" id="MF_00048"/>
    </source>
</evidence>
<keyword evidence="3" id="KW-0378">Hydrolase</keyword>
<dbReference type="PANTHER" id="PTHR34039">
    <property type="entry name" value="UPF0102 PROTEIN YRAN"/>
    <property type="match status" value="1"/>
</dbReference>
<dbReference type="Pfam" id="PF02021">
    <property type="entry name" value="UPF0102"/>
    <property type="match status" value="1"/>
</dbReference>
<keyword evidence="4" id="KW-1185">Reference proteome</keyword>
<name>A0A1I4RAM6_ECTMO</name>
<comment type="similarity">
    <text evidence="1 2">Belongs to the UPF0102 family.</text>
</comment>
<gene>
    <name evidence="3" type="ORF">SAMN05421721_10745</name>
</gene>
<dbReference type="GO" id="GO:0003676">
    <property type="term" value="F:nucleic acid binding"/>
    <property type="evidence" value="ECO:0007669"/>
    <property type="project" value="InterPro"/>
</dbReference>
<keyword evidence="3" id="KW-0255">Endonuclease</keyword>
<dbReference type="InterPro" id="IPR011856">
    <property type="entry name" value="tRNA_endonuc-like_dom_sf"/>
</dbReference>
<dbReference type="NCBIfam" id="TIGR00252">
    <property type="entry name" value="YraN family protein"/>
    <property type="match status" value="1"/>
</dbReference>
<dbReference type="PANTHER" id="PTHR34039:SF1">
    <property type="entry name" value="UPF0102 PROTEIN YRAN"/>
    <property type="match status" value="1"/>
</dbReference>
<dbReference type="RefSeq" id="WP_090484928.1">
    <property type="nucleotide sequence ID" value="NZ_FOUO01000007.1"/>
</dbReference>
<sequence>MNRRAQGDRAEARARAHLESRGLRFRSAQYRCKAGEIDLVMEDQGTLVFVEVRQRRSARFGGALASIDTRKQRRILAAAAHYLQAHGQGGSARLDVVVIEADDRLQWIPNAFEAHS</sequence>
<keyword evidence="3" id="KW-0540">Nuclease</keyword>
<dbReference type="GO" id="GO:0004519">
    <property type="term" value="F:endonuclease activity"/>
    <property type="evidence" value="ECO:0007669"/>
    <property type="project" value="UniProtKB-KW"/>
</dbReference>
<accession>A0A1I4RAM6</accession>
<evidence type="ECO:0000313" key="4">
    <source>
        <dbReference type="Proteomes" id="UP000199556"/>
    </source>
</evidence>
<dbReference type="AlphaFoldDB" id="A0A1I4RAM6"/>
<dbReference type="NCBIfam" id="NF009150">
    <property type="entry name" value="PRK12497.1-3"/>
    <property type="match status" value="1"/>
</dbReference>
<dbReference type="HAMAP" id="MF_00048">
    <property type="entry name" value="UPF0102"/>
    <property type="match status" value="1"/>
</dbReference>
<dbReference type="EMBL" id="FOUO01000007">
    <property type="protein sequence ID" value="SFM49277.1"/>
    <property type="molecule type" value="Genomic_DNA"/>
</dbReference>
<dbReference type="OrthoDB" id="9794876at2"/>
<dbReference type="Proteomes" id="UP000199556">
    <property type="component" value="Unassembled WGS sequence"/>
</dbReference>
<protein>
    <recommendedName>
        <fullName evidence="2">UPF0102 protein SAMN05421721_10745</fullName>
    </recommendedName>
</protein>
<dbReference type="InterPro" id="IPR003509">
    <property type="entry name" value="UPF0102_YraN-like"/>
</dbReference>
<proteinExistence type="inferred from homology"/>